<evidence type="ECO:0000256" key="1">
    <source>
        <dbReference type="ARBA" id="ARBA00001946"/>
    </source>
</evidence>
<dbReference type="SFLD" id="SFLDS00003">
    <property type="entry name" value="Haloacid_Dehalogenase"/>
    <property type="match status" value="1"/>
</dbReference>
<proteinExistence type="predicted"/>
<dbReference type="OrthoDB" id="9810501at2"/>
<dbReference type="Proteomes" id="UP000198741">
    <property type="component" value="Chromosome I"/>
</dbReference>
<sequence length="259" mass="26979">MNPGPYGVLFDIDDTLIDFSGAARNALLDVAAAFGSAPDVGERMLLSWAAVSDVQYERFLSGELTFDDMLVARMAAVIDEMDPAGTLELDAAPLEELRNTSIFTHYAQFDDVAAALERFRADGAAIAVLSNADGPYQRRKMAAAGLADFIDGAVFSGDLGVAKPDPGIFLAGAASLGLPPERVVYVGDRWATDAIGALRAGLAAVWLNRDGAGRPHGAQDAVASIPGASARLAEVTGLDVVDGALARELLTGQAASRML</sequence>
<dbReference type="Pfam" id="PF00702">
    <property type="entry name" value="Hydrolase"/>
    <property type="match status" value="1"/>
</dbReference>
<dbReference type="SFLD" id="SFLDG01129">
    <property type="entry name" value="C1.5:_HAD__Beta-PGM__Phosphata"/>
    <property type="match status" value="1"/>
</dbReference>
<dbReference type="STRING" id="1090615.SAMN04515671_0254"/>
<gene>
    <name evidence="4" type="ORF">SAMN04515671_0254</name>
</gene>
<accession>A0A1H0HX26</accession>
<dbReference type="GO" id="GO:0016787">
    <property type="term" value="F:hydrolase activity"/>
    <property type="evidence" value="ECO:0007669"/>
    <property type="project" value="UniProtKB-KW"/>
</dbReference>
<reference evidence="4 5" key="1">
    <citation type="submission" date="2016-10" db="EMBL/GenBank/DDBJ databases">
        <authorList>
            <person name="de Groot N.N."/>
        </authorList>
    </citation>
    <scope>NUCLEOTIDE SEQUENCE [LARGE SCALE GENOMIC DNA]</scope>
    <source>
        <strain evidence="5">P4-7,KCTC 19426,CECT 7604</strain>
    </source>
</reference>
<evidence type="ECO:0000256" key="2">
    <source>
        <dbReference type="ARBA" id="ARBA00022801"/>
    </source>
</evidence>
<dbReference type="Gene3D" id="1.20.120.710">
    <property type="entry name" value="Haloacid dehalogenase hydrolase-like domain"/>
    <property type="match status" value="1"/>
</dbReference>
<evidence type="ECO:0000256" key="3">
    <source>
        <dbReference type="ARBA" id="ARBA00022842"/>
    </source>
</evidence>
<name>A0A1H0HX26_9ACTN</name>
<comment type="cofactor">
    <cofactor evidence="1">
        <name>Mg(2+)</name>
        <dbReference type="ChEBI" id="CHEBI:18420"/>
    </cofactor>
</comment>
<dbReference type="PANTHER" id="PTHR46470:SF4">
    <property type="entry name" value="5-AMINO-6-(5-PHOSPHO-D-RIBITYLAMINO)URACIL PHOSPHATASE YIGB"/>
    <property type="match status" value="1"/>
</dbReference>
<dbReference type="Gene3D" id="3.40.50.1000">
    <property type="entry name" value="HAD superfamily/HAD-like"/>
    <property type="match status" value="1"/>
</dbReference>
<dbReference type="EMBL" id="LT629710">
    <property type="protein sequence ID" value="SDO23715.1"/>
    <property type="molecule type" value="Genomic_DNA"/>
</dbReference>
<keyword evidence="3" id="KW-0460">Magnesium</keyword>
<dbReference type="PANTHER" id="PTHR46470">
    <property type="entry name" value="N-ACYLNEURAMINATE-9-PHOSPHATASE"/>
    <property type="match status" value="1"/>
</dbReference>
<dbReference type="SUPFAM" id="SSF56784">
    <property type="entry name" value="HAD-like"/>
    <property type="match status" value="1"/>
</dbReference>
<keyword evidence="2 4" id="KW-0378">Hydrolase</keyword>
<protein>
    <submittedName>
        <fullName evidence="4">Putative hydrolase of the HAD superfamily</fullName>
    </submittedName>
</protein>
<evidence type="ECO:0000313" key="4">
    <source>
        <dbReference type="EMBL" id="SDO23715.1"/>
    </source>
</evidence>
<keyword evidence="5" id="KW-1185">Reference proteome</keyword>
<organism evidence="4 5">
    <name type="scientific">Nakamurella panacisegetis</name>
    <dbReference type="NCBI Taxonomy" id="1090615"/>
    <lineage>
        <taxon>Bacteria</taxon>
        <taxon>Bacillati</taxon>
        <taxon>Actinomycetota</taxon>
        <taxon>Actinomycetes</taxon>
        <taxon>Nakamurellales</taxon>
        <taxon>Nakamurellaceae</taxon>
        <taxon>Nakamurella</taxon>
    </lineage>
</organism>
<dbReference type="AlphaFoldDB" id="A0A1H0HX26"/>
<dbReference type="NCBIfam" id="TIGR01549">
    <property type="entry name" value="HAD-SF-IA-v1"/>
    <property type="match status" value="1"/>
</dbReference>
<dbReference type="RefSeq" id="WP_090474187.1">
    <property type="nucleotide sequence ID" value="NZ_LT629710.1"/>
</dbReference>
<dbReference type="PRINTS" id="PR00413">
    <property type="entry name" value="HADHALOGNASE"/>
</dbReference>
<dbReference type="GO" id="GO:0044281">
    <property type="term" value="P:small molecule metabolic process"/>
    <property type="evidence" value="ECO:0007669"/>
    <property type="project" value="UniProtKB-ARBA"/>
</dbReference>
<dbReference type="InterPro" id="IPR051400">
    <property type="entry name" value="HAD-like_hydrolase"/>
</dbReference>
<dbReference type="InterPro" id="IPR023214">
    <property type="entry name" value="HAD_sf"/>
</dbReference>
<dbReference type="InterPro" id="IPR036412">
    <property type="entry name" value="HAD-like_sf"/>
</dbReference>
<evidence type="ECO:0000313" key="5">
    <source>
        <dbReference type="Proteomes" id="UP000198741"/>
    </source>
</evidence>
<dbReference type="InterPro" id="IPR006439">
    <property type="entry name" value="HAD-SF_hydro_IA"/>
</dbReference>